<dbReference type="OrthoDB" id="1037895at2759"/>
<evidence type="ECO:0000313" key="11">
    <source>
        <dbReference type="EMBL" id="KAF2545204.1"/>
    </source>
</evidence>
<comment type="subcellular location">
    <subcellularLocation>
        <location evidence="2">Membrane</location>
        <topology evidence="2">Single-pass membrane protein</topology>
    </subcellularLocation>
</comment>
<evidence type="ECO:0000313" key="12">
    <source>
        <dbReference type="EMBL" id="KAF3608330.1"/>
    </source>
</evidence>
<reference evidence="12 13" key="3">
    <citation type="journal article" date="2020" name="BMC Genomics">
        <title>Intraspecific diversification of the crop wild relative Brassica cretica Lam. using demographic model selection.</title>
        <authorList>
            <person name="Kioukis A."/>
            <person name="Michalopoulou V.A."/>
            <person name="Briers L."/>
            <person name="Pirintsos S."/>
            <person name="Studholme D.J."/>
            <person name="Pavlidis P."/>
            <person name="Sarris P.F."/>
        </authorList>
    </citation>
    <scope>NUCLEOTIDE SEQUENCE [LARGE SCALE GENOMIC DNA]</scope>
    <source>
        <strain evidence="13">cv. PFS-1207/04</strain>
        <strain evidence="12">PFS-1207/04</strain>
    </source>
</reference>
<accession>A0A3N6RQZ2</accession>
<evidence type="ECO:0000256" key="3">
    <source>
        <dbReference type="ARBA" id="ARBA00010617"/>
    </source>
</evidence>
<evidence type="ECO:0000256" key="2">
    <source>
        <dbReference type="ARBA" id="ARBA00004167"/>
    </source>
</evidence>
<dbReference type="Gene3D" id="1.10.630.10">
    <property type="entry name" value="Cytochrome P450"/>
    <property type="match status" value="1"/>
</dbReference>
<dbReference type="InterPro" id="IPR036396">
    <property type="entry name" value="Cyt_P450_sf"/>
</dbReference>
<keyword evidence="7" id="KW-1133">Transmembrane helix</keyword>
<dbReference type="InterPro" id="IPR001128">
    <property type="entry name" value="Cyt_P450"/>
</dbReference>
<dbReference type="GO" id="GO:0005506">
    <property type="term" value="F:iron ion binding"/>
    <property type="evidence" value="ECO:0007669"/>
    <property type="project" value="InterPro"/>
</dbReference>
<evidence type="ECO:0000256" key="8">
    <source>
        <dbReference type="ARBA" id="ARBA00023002"/>
    </source>
</evidence>
<keyword evidence="5" id="KW-0812">Transmembrane</keyword>
<comment type="cofactor">
    <cofactor evidence="1">
        <name>heme</name>
        <dbReference type="ChEBI" id="CHEBI:30413"/>
    </cofactor>
</comment>
<sequence length="179" mass="19854">MRLSNNIIFKMLTGRSCCYGGEAERARGLFIQSFALFKKIFFSTLLHKLLEKNHIQETDLPNLPCLQAVVKEGLRLHPPAPFLLRTFREGCKIGSYYVPEKTTLVVNMVMLGRRGCPSANLAYILIGSAVGTMVQCFDWKIKGDMVNMEEAAGGMNLTMAHPLNCTLVGIPSNLVDSNL</sequence>
<dbReference type="GO" id="GO:0020037">
    <property type="term" value="F:heme binding"/>
    <property type="evidence" value="ECO:0007669"/>
    <property type="project" value="InterPro"/>
</dbReference>
<evidence type="ECO:0000313" key="13">
    <source>
        <dbReference type="Proteomes" id="UP000266723"/>
    </source>
</evidence>
<organism evidence="11">
    <name type="scientific">Brassica cretica</name>
    <name type="common">Mustard</name>
    <dbReference type="NCBI Taxonomy" id="69181"/>
    <lineage>
        <taxon>Eukaryota</taxon>
        <taxon>Viridiplantae</taxon>
        <taxon>Streptophyta</taxon>
        <taxon>Embryophyta</taxon>
        <taxon>Tracheophyta</taxon>
        <taxon>Spermatophyta</taxon>
        <taxon>Magnoliopsida</taxon>
        <taxon>eudicotyledons</taxon>
        <taxon>Gunneridae</taxon>
        <taxon>Pentapetalae</taxon>
        <taxon>rosids</taxon>
        <taxon>malvids</taxon>
        <taxon>Brassicales</taxon>
        <taxon>Brassicaceae</taxon>
        <taxon>Brassiceae</taxon>
        <taxon>Brassica</taxon>
    </lineage>
</organism>
<dbReference type="SUPFAM" id="SSF48264">
    <property type="entry name" value="Cytochrome P450"/>
    <property type="match status" value="1"/>
</dbReference>
<dbReference type="InterPro" id="IPR051103">
    <property type="entry name" value="Plant_metabolite_P450s"/>
</dbReference>
<evidence type="ECO:0000256" key="10">
    <source>
        <dbReference type="ARBA" id="ARBA00023136"/>
    </source>
</evidence>
<keyword evidence="4" id="KW-0349">Heme</keyword>
<evidence type="ECO:0000256" key="1">
    <source>
        <dbReference type="ARBA" id="ARBA00001971"/>
    </source>
</evidence>
<evidence type="ECO:0000256" key="6">
    <source>
        <dbReference type="ARBA" id="ARBA00022723"/>
    </source>
</evidence>
<keyword evidence="10" id="KW-0472">Membrane</keyword>
<reference evidence="12" key="2">
    <citation type="submission" date="2019-12" db="EMBL/GenBank/DDBJ databases">
        <authorList>
            <person name="Studholme D.J."/>
            <person name="Sarris P."/>
        </authorList>
    </citation>
    <scope>NUCLEOTIDE SEQUENCE</scope>
    <source>
        <strain evidence="12">PFS-1207/04</strain>
        <tissue evidence="12">Leaf</tissue>
    </source>
</reference>
<dbReference type="PANTHER" id="PTHR24298:SF59">
    <property type="entry name" value="CYTOCHROME P450, FAMILY 705, SUBFAMILY A, POLYPEPTIDE 25-RELATED"/>
    <property type="match status" value="1"/>
</dbReference>
<keyword evidence="4" id="KW-0408">Iron</keyword>
<gene>
    <name evidence="12" type="ORF">DY000_02049731</name>
    <name evidence="11" type="ORF">F2Q70_00022855</name>
</gene>
<dbReference type="Proteomes" id="UP000266723">
    <property type="component" value="Unassembled WGS sequence"/>
</dbReference>
<evidence type="ECO:0000256" key="5">
    <source>
        <dbReference type="ARBA" id="ARBA00022692"/>
    </source>
</evidence>
<dbReference type="Pfam" id="PF00067">
    <property type="entry name" value="p450"/>
    <property type="match status" value="1"/>
</dbReference>
<dbReference type="GO" id="GO:0016020">
    <property type="term" value="C:membrane"/>
    <property type="evidence" value="ECO:0007669"/>
    <property type="project" value="UniProtKB-SubCell"/>
</dbReference>
<proteinExistence type="inferred from homology"/>
<dbReference type="GO" id="GO:0016709">
    <property type="term" value="F:oxidoreductase activity, acting on paired donors, with incorporation or reduction of molecular oxygen, NAD(P)H as one donor, and incorporation of one atom of oxygen"/>
    <property type="evidence" value="ECO:0007669"/>
    <property type="project" value="TreeGrafter"/>
</dbReference>
<evidence type="ECO:0000256" key="4">
    <source>
        <dbReference type="ARBA" id="ARBA00022617"/>
    </source>
</evidence>
<comment type="similarity">
    <text evidence="3">Belongs to the cytochrome P450 family.</text>
</comment>
<name>A0A3N6RQZ2_BRACR</name>
<keyword evidence="13" id="KW-1185">Reference proteome</keyword>
<dbReference type="EMBL" id="QGKV02000297">
    <property type="protein sequence ID" value="KAF3608330.1"/>
    <property type="molecule type" value="Genomic_DNA"/>
</dbReference>
<protein>
    <submittedName>
        <fullName evidence="11">Uncharacterized protein</fullName>
    </submittedName>
</protein>
<comment type="caution">
    <text evidence="11">The sequence shown here is derived from an EMBL/GenBank/DDBJ whole genome shotgun (WGS) entry which is preliminary data.</text>
</comment>
<keyword evidence="9" id="KW-0503">Monooxygenase</keyword>
<evidence type="ECO:0000256" key="9">
    <source>
        <dbReference type="ARBA" id="ARBA00023033"/>
    </source>
</evidence>
<dbReference type="PANTHER" id="PTHR24298">
    <property type="entry name" value="FLAVONOID 3'-MONOOXYGENASE-RELATED"/>
    <property type="match status" value="1"/>
</dbReference>
<keyword evidence="6" id="KW-0479">Metal-binding</keyword>
<reference evidence="11" key="1">
    <citation type="submission" date="2019-12" db="EMBL/GenBank/DDBJ databases">
        <title>Genome sequencing and annotation of Brassica cretica.</title>
        <authorList>
            <person name="Studholme D.J."/>
            <person name="Sarris P.F."/>
        </authorList>
    </citation>
    <scope>NUCLEOTIDE SEQUENCE</scope>
    <source>
        <strain evidence="11">PFS-102/07</strain>
        <tissue evidence="11">Leaf</tissue>
    </source>
</reference>
<keyword evidence="8" id="KW-0560">Oxidoreductase</keyword>
<evidence type="ECO:0000256" key="7">
    <source>
        <dbReference type="ARBA" id="ARBA00022989"/>
    </source>
</evidence>
<dbReference type="AlphaFoldDB" id="A0A3N6RQZ2"/>
<dbReference type="EMBL" id="QGKY02001925">
    <property type="protein sequence ID" value="KAF2545204.1"/>
    <property type="molecule type" value="Genomic_DNA"/>
</dbReference>